<gene>
    <name evidence="7" type="ORF">N308_00803</name>
</gene>
<proteinExistence type="inferred from homology"/>
<evidence type="ECO:0000313" key="7">
    <source>
        <dbReference type="EMBL" id="KFV78541.1"/>
    </source>
</evidence>
<feature type="region of interest" description="Disordered" evidence="6">
    <location>
        <begin position="20"/>
        <end position="79"/>
    </location>
</feature>
<dbReference type="PRINTS" id="PR02083">
    <property type="entry name" value="GKINASEAP1"/>
</dbReference>
<dbReference type="GO" id="GO:0016301">
    <property type="term" value="F:kinase activity"/>
    <property type="evidence" value="ECO:0007669"/>
    <property type="project" value="UniProtKB-KW"/>
</dbReference>
<feature type="non-terminal residue" evidence="7">
    <location>
        <position position="366"/>
    </location>
</feature>
<feature type="compositionally biased region" description="Low complexity" evidence="6">
    <location>
        <begin position="35"/>
        <end position="49"/>
    </location>
</feature>
<sequence>MASAVISSVPSTASRFALLQLDSDTDSEPGKGRSSRGAGKSQASAGRSSTNEKKREKRRKKKEQQQSEANELRNLAFKKIPQKSSYGGYLSQHEQALHSTMQKDSQEENWQEWRQRDEQLTSEMFEADLEKALAFQRLEFKNKSLSKSNTFFGTLFFQEYENIENTSLQSKSVNKKEKKKSQQGKDKPLTVSLKDFQSDNNLAKKHEELSSAQSFLHDGGFFNRLEDDVHKILKSEKKRDQLTEYNGMDDTTSHEHSQACTEGVLKDGKTERLKLELEKKDTEIQQLKNIITQWEAKYKEVKARNAQLLKMLQEGEMKDKAEILLQVDESQSIKNELTLQVTTLHAALEQERSKVKLLQAELTKYQ</sequence>
<dbReference type="PANTHER" id="PTHR14899:SF0">
    <property type="entry name" value="G KINASE-ANCHORING PROTEIN 1"/>
    <property type="match status" value="1"/>
</dbReference>
<dbReference type="InterPro" id="IPR026109">
    <property type="entry name" value="GKAP1"/>
</dbReference>
<evidence type="ECO:0000256" key="3">
    <source>
        <dbReference type="ARBA" id="ARBA00023034"/>
    </source>
</evidence>
<dbReference type="EMBL" id="KL206068">
    <property type="protein sequence ID" value="KFV78541.1"/>
    <property type="molecule type" value="Genomic_DNA"/>
</dbReference>
<accession>A0A093HA12</accession>
<evidence type="ECO:0000256" key="4">
    <source>
        <dbReference type="ARBA" id="ARBA00023054"/>
    </source>
</evidence>
<name>A0A093HA12_STRCA</name>
<feature type="region of interest" description="Disordered" evidence="6">
    <location>
        <begin position="169"/>
        <end position="191"/>
    </location>
</feature>
<evidence type="ECO:0000256" key="2">
    <source>
        <dbReference type="ARBA" id="ARBA00006662"/>
    </source>
</evidence>
<dbReference type="Proteomes" id="UP000053584">
    <property type="component" value="Unassembled WGS sequence"/>
</dbReference>
<keyword evidence="4 5" id="KW-0175">Coiled coil</keyword>
<keyword evidence="3" id="KW-0333">Golgi apparatus</keyword>
<dbReference type="AlphaFoldDB" id="A0A093HA12"/>
<evidence type="ECO:0000256" key="1">
    <source>
        <dbReference type="ARBA" id="ARBA00004555"/>
    </source>
</evidence>
<evidence type="ECO:0000313" key="8">
    <source>
        <dbReference type="Proteomes" id="UP000053584"/>
    </source>
</evidence>
<dbReference type="GO" id="GO:0005794">
    <property type="term" value="C:Golgi apparatus"/>
    <property type="evidence" value="ECO:0007669"/>
    <property type="project" value="UniProtKB-SubCell"/>
</dbReference>
<dbReference type="PANTHER" id="PTHR14899">
    <property type="entry name" value="G KINASE ANCHORING PROTEIN 1"/>
    <property type="match status" value="1"/>
</dbReference>
<reference evidence="7 8" key="1">
    <citation type="submission" date="2014-04" db="EMBL/GenBank/DDBJ databases">
        <title>Genome evolution of avian class.</title>
        <authorList>
            <person name="Zhang G."/>
            <person name="Li C."/>
        </authorList>
    </citation>
    <scope>NUCLEOTIDE SEQUENCE [LARGE SCALE GENOMIC DNA]</scope>
    <source>
        <strain evidence="7">BGI_N308</strain>
    </source>
</reference>
<feature type="coiled-coil region" evidence="5">
    <location>
        <begin position="270"/>
        <end position="318"/>
    </location>
</feature>
<comment type="similarity">
    <text evidence="2">Belongs to the GKAP1 family.</text>
</comment>
<organism evidence="7 8">
    <name type="scientific">Struthio camelus australis</name>
    <dbReference type="NCBI Taxonomy" id="441894"/>
    <lineage>
        <taxon>Eukaryota</taxon>
        <taxon>Metazoa</taxon>
        <taxon>Chordata</taxon>
        <taxon>Craniata</taxon>
        <taxon>Vertebrata</taxon>
        <taxon>Euteleostomi</taxon>
        <taxon>Archelosauria</taxon>
        <taxon>Archosauria</taxon>
        <taxon>Dinosauria</taxon>
        <taxon>Saurischia</taxon>
        <taxon>Theropoda</taxon>
        <taxon>Coelurosauria</taxon>
        <taxon>Aves</taxon>
        <taxon>Palaeognathae</taxon>
        <taxon>Struthioniformes</taxon>
        <taxon>Struthionidae</taxon>
        <taxon>Struthio</taxon>
    </lineage>
</organism>
<evidence type="ECO:0000256" key="6">
    <source>
        <dbReference type="SAM" id="MobiDB-lite"/>
    </source>
</evidence>
<dbReference type="GO" id="GO:0007165">
    <property type="term" value="P:signal transduction"/>
    <property type="evidence" value="ECO:0007669"/>
    <property type="project" value="InterPro"/>
</dbReference>
<keyword evidence="7" id="KW-0418">Kinase</keyword>
<keyword evidence="8" id="KW-1185">Reference proteome</keyword>
<comment type="subcellular location">
    <subcellularLocation>
        <location evidence="1">Golgi apparatus</location>
    </subcellularLocation>
</comment>
<evidence type="ECO:0000256" key="5">
    <source>
        <dbReference type="SAM" id="Coils"/>
    </source>
</evidence>
<keyword evidence="7" id="KW-0808">Transferase</keyword>
<protein>
    <submittedName>
        <fullName evidence="7">G kinase-anchoring protein 1</fullName>
    </submittedName>
</protein>